<dbReference type="GO" id="GO:0005737">
    <property type="term" value="C:cytoplasm"/>
    <property type="evidence" value="ECO:0000318"/>
    <property type="project" value="GO_Central"/>
</dbReference>
<evidence type="ECO:0000313" key="5">
    <source>
        <dbReference type="Proteomes" id="UP000000591"/>
    </source>
</evidence>
<keyword evidence="2" id="KW-0106">Calcium</keyword>
<dbReference type="FunFam" id="1.10.238.10:FF:000178">
    <property type="entry name" value="Calmodulin-2 A"/>
    <property type="match status" value="1"/>
</dbReference>
<dbReference type="PROSITE" id="PS00018">
    <property type="entry name" value="EF_HAND_1"/>
    <property type="match status" value="1"/>
</dbReference>
<evidence type="ECO:0000256" key="2">
    <source>
        <dbReference type="ARBA" id="ARBA00022837"/>
    </source>
</evidence>
<proteinExistence type="predicted"/>
<dbReference type="GO" id="GO:0016460">
    <property type="term" value="C:myosin II complex"/>
    <property type="evidence" value="ECO:0000318"/>
    <property type="project" value="GO_Central"/>
</dbReference>
<dbReference type="GO" id="GO:0000281">
    <property type="term" value="P:mitotic cytokinesis"/>
    <property type="evidence" value="ECO:0000318"/>
    <property type="project" value="GO_Central"/>
</dbReference>
<dbReference type="InParanoid" id="Q758N5"/>
<dbReference type="GeneID" id="4620760"/>
<evidence type="ECO:0000313" key="4">
    <source>
        <dbReference type="EMBL" id="AAS52404.1"/>
    </source>
</evidence>
<dbReference type="GO" id="GO:0031032">
    <property type="term" value="P:actomyosin structure organization"/>
    <property type="evidence" value="ECO:0000318"/>
    <property type="project" value="GO_Central"/>
</dbReference>
<dbReference type="STRING" id="284811.Q758N5"/>
<name>Q758N5_EREGS</name>
<dbReference type="InterPro" id="IPR050403">
    <property type="entry name" value="Myosin_RLC"/>
</dbReference>
<reference evidence="4 5" key="1">
    <citation type="journal article" date="2004" name="Science">
        <title>The Ashbya gossypii genome as a tool for mapping the ancient Saccharomyces cerevisiae genome.</title>
        <authorList>
            <person name="Dietrich F.S."/>
            <person name="Voegeli S."/>
            <person name="Brachat S."/>
            <person name="Lerch A."/>
            <person name="Gates K."/>
            <person name="Steiner S."/>
            <person name="Mohr C."/>
            <person name="Pohlmann R."/>
            <person name="Luedi P."/>
            <person name="Choi S."/>
            <person name="Wing R.A."/>
            <person name="Flavier A."/>
            <person name="Gaffney T.D."/>
            <person name="Philippsen P."/>
        </authorList>
    </citation>
    <scope>NUCLEOTIDE SEQUENCE [LARGE SCALE GENOMIC DNA]</scope>
    <source>
        <strain evidence="5">ATCC 10895 / CBS 109.51 / FGSC 9923 / NRRL Y-1056</strain>
    </source>
</reference>
<dbReference type="InterPro" id="IPR018247">
    <property type="entry name" value="EF_Hand_1_Ca_BS"/>
</dbReference>
<dbReference type="OrthoDB" id="429467at2759"/>
<dbReference type="eggNOG" id="KOG0027">
    <property type="taxonomic scope" value="Eukaryota"/>
</dbReference>
<dbReference type="CDD" id="cd00051">
    <property type="entry name" value="EFh"/>
    <property type="match status" value="1"/>
</dbReference>
<dbReference type="Pfam" id="PF13499">
    <property type="entry name" value="EF-hand_7"/>
    <property type="match status" value="1"/>
</dbReference>
<dbReference type="Proteomes" id="UP000000591">
    <property type="component" value="Chromosome V"/>
</dbReference>
<feature type="domain" description="EF-hand" evidence="3">
    <location>
        <begin position="17"/>
        <end position="52"/>
    </location>
</feature>
<protein>
    <submittedName>
        <fullName evidence="4">AEL280Wp</fullName>
    </submittedName>
</protein>
<dbReference type="HOGENOM" id="CLU_061288_9_2_1"/>
<keyword evidence="1" id="KW-0677">Repeat</keyword>
<dbReference type="FunCoup" id="Q758N5">
    <property type="interactions" value="42"/>
</dbReference>
<dbReference type="OMA" id="DAFQMID"/>
<dbReference type="InterPro" id="IPR002048">
    <property type="entry name" value="EF_hand_dom"/>
</dbReference>
<reference evidence="5" key="2">
    <citation type="journal article" date="2013" name="G3 (Bethesda)">
        <title>Genomes of Ashbya fungi isolated from insects reveal four mating-type loci, numerous translocations, lack of transposons, and distinct gene duplications.</title>
        <authorList>
            <person name="Dietrich F.S."/>
            <person name="Voegeli S."/>
            <person name="Kuo S."/>
            <person name="Philippsen P."/>
        </authorList>
    </citation>
    <scope>GENOME REANNOTATION</scope>
    <source>
        <strain evidence="5">ATCC 10895 / CBS 109.51 / FGSC 9923 / NRRL Y-1056</strain>
    </source>
</reference>
<organism evidence="4 5">
    <name type="scientific">Eremothecium gossypii (strain ATCC 10895 / CBS 109.51 / FGSC 9923 / NRRL Y-1056)</name>
    <name type="common">Yeast</name>
    <name type="synonym">Ashbya gossypii</name>
    <dbReference type="NCBI Taxonomy" id="284811"/>
    <lineage>
        <taxon>Eukaryota</taxon>
        <taxon>Fungi</taxon>
        <taxon>Dikarya</taxon>
        <taxon>Ascomycota</taxon>
        <taxon>Saccharomycotina</taxon>
        <taxon>Saccharomycetes</taxon>
        <taxon>Saccharomycetales</taxon>
        <taxon>Saccharomycetaceae</taxon>
        <taxon>Eremothecium</taxon>
    </lineage>
</organism>
<dbReference type="SMART" id="SM00054">
    <property type="entry name" value="EFh"/>
    <property type="match status" value="1"/>
</dbReference>
<dbReference type="KEGG" id="ago:AGOS_AEL280W"/>
<dbReference type="GO" id="GO:0032036">
    <property type="term" value="F:myosin heavy chain binding"/>
    <property type="evidence" value="ECO:0000318"/>
    <property type="project" value="GO_Central"/>
</dbReference>
<evidence type="ECO:0000256" key="1">
    <source>
        <dbReference type="ARBA" id="ARBA00022737"/>
    </source>
</evidence>
<dbReference type="Gene3D" id="1.10.238.10">
    <property type="entry name" value="EF-hand"/>
    <property type="match status" value="1"/>
</dbReference>
<dbReference type="GO" id="GO:0005509">
    <property type="term" value="F:calcium ion binding"/>
    <property type="evidence" value="ECO:0007669"/>
    <property type="project" value="InterPro"/>
</dbReference>
<gene>
    <name evidence="4" type="ORF">AGOS_AEL280W</name>
</gene>
<dbReference type="RefSeq" id="NP_984580.1">
    <property type="nucleotide sequence ID" value="NM_209933.1"/>
</dbReference>
<sequence length="158" mass="17485">MSLTNNQPVNLSQYTQEQIKTLKDAFQLLDEDGDGVISAQDLDKIWQSLGKKMSSSEIAEMLGRSELDQVTFPVFLSLMSGSLGALPDEGDIRDALELFSKPGDPDLNCDAGELREYLRISGFAVDEAFERLLRSFVAQSVTGQQLFKGKRFLDAVSE</sequence>
<dbReference type="PANTHER" id="PTHR23049">
    <property type="entry name" value="MYOSIN REGULATORY LIGHT CHAIN 2"/>
    <property type="match status" value="1"/>
</dbReference>
<dbReference type="AlphaFoldDB" id="Q758N5"/>
<evidence type="ECO:0000259" key="3">
    <source>
        <dbReference type="PROSITE" id="PS50222"/>
    </source>
</evidence>
<accession>Q758N5</accession>
<dbReference type="PROSITE" id="PS50222">
    <property type="entry name" value="EF_HAND_2"/>
    <property type="match status" value="1"/>
</dbReference>
<keyword evidence="5" id="KW-1185">Reference proteome</keyword>
<dbReference type="SUPFAM" id="SSF47473">
    <property type="entry name" value="EF-hand"/>
    <property type="match status" value="1"/>
</dbReference>
<dbReference type="GO" id="GO:0140659">
    <property type="term" value="F:cytoskeletal motor regulator activity"/>
    <property type="evidence" value="ECO:0000318"/>
    <property type="project" value="GO_Central"/>
</dbReference>
<dbReference type="InterPro" id="IPR011992">
    <property type="entry name" value="EF-hand-dom_pair"/>
</dbReference>
<dbReference type="EMBL" id="AE016818">
    <property type="protein sequence ID" value="AAS52404.1"/>
    <property type="molecule type" value="Genomic_DNA"/>
</dbReference>